<feature type="signal peptide" evidence="1">
    <location>
        <begin position="1"/>
        <end position="25"/>
    </location>
</feature>
<evidence type="ECO:0008006" key="4">
    <source>
        <dbReference type="Google" id="ProtNLM"/>
    </source>
</evidence>
<protein>
    <recommendedName>
        <fullName evidence="4">Interleukin-34</fullName>
    </recommendedName>
</protein>
<evidence type="ECO:0000313" key="3">
    <source>
        <dbReference type="Proteomes" id="UP000694580"/>
    </source>
</evidence>
<reference evidence="2" key="2">
    <citation type="submission" date="2025-08" db="UniProtKB">
        <authorList>
            <consortium name="Ensembl"/>
        </authorList>
    </citation>
    <scope>IDENTIFICATION</scope>
</reference>
<evidence type="ECO:0000256" key="1">
    <source>
        <dbReference type="SAM" id="SignalP"/>
    </source>
</evidence>
<name>A0AAY4DLE9_9TELE</name>
<feature type="chain" id="PRO_5044313274" description="Interleukin-34" evidence="1">
    <location>
        <begin position="26"/>
        <end position="211"/>
    </location>
</feature>
<dbReference type="Ensembl" id="ENSDCDT00010056572.1">
    <property type="protein sequence ID" value="ENSDCDP00010046372.1"/>
    <property type="gene ID" value="ENSDCDG00010028353.1"/>
</dbReference>
<dbReference type="PANTHER" id="PTHR28606">
    <property type="entry name" value="INTERLEUKIN-34"/>
    <property type="match status" value="1"/>
</dbReference>
<keyword evidence="3" id="KW-1185">Reference proteome</keyword>
<dbReference type="GO" id="GO:0005615">
    <property type="term" value="C:extracellular space"/>
    <property type="evidence" value="ECO:0007669"/>
    <property type="project" value="InterPro"/>
</dbReference>
<dbReference type="GeneTree" id="ENSGT00940000168336"/>
<dbReference type="GeneID" id="114767019"/>
<dbReference type="RefSeq" id="XP_028814308.1">
    <property type="nucleotide sequence ID" value="XM_028958475.1"/>
</dbReference>
<reference evidence="2 3" key="1">
    <citation type="submission" date="2020-06" db="EMBL/GenBank/DDBJ databases">
        <authorList>
            <consortium name="Wellcome Sanger Institute Data Sharing"/>
        </authorList>
    </citation>
    <scope>NUCLEOTIDE SEQUENCE [LARGE SCALE GENOMIC DNA]</scope>
</reference>
<dbReference type="GO" id="GO:0005157">
    <property type="term" value="F:macrophage colony-stimulating factor receptor binding"/>
    <property type="evidence" value="ECO:0007669"/>
    <property type="project" value="InterPro"/>
</dbReference>
<dbReference type="RefSeq" id="XP_028814310.1">
    <property type="nucleotide sequence ID" value="XM_028958477.1"/>
</dbReference>
<accession>A0AAY4DLE9</accession>
<sequence>MVRSSAWNLGALLGLLLALPVWMSSTPPDLCKALNTVKSSLSLANRLRYMKQNFPINYTIRVHYEEVFKLKNISRLRRKVEGLVDGDLQETWLRVNLGVLKKIKVVLLPGKHPSSNYTSNLHKLFLNVEQIYPSRVSTEEDPPERIQRIWDVLASSTIKEKERATPKSLLDSCYQTMHCLFSDCFPRKEGEPDYCLRAHWRGEKRTKLQKA</sequence>
<keyword evidence="1" id="KW-0732">Signal</keyword>
<dbReference type="GO" id="GO:0008284">
    <property type="term" value="P:positive regulation of cell population proliferation"/>
    <property type="evidence" value="ECO:0007669"/>
    <property type="project" value="InterPro"/>
</dbReference>
<dbReference type="Gene3D" id="1.20.1250.80">
    <property type="entry name" value="Interleukin-34"/>
    <property type="match status" value="1"/>
</dbReference>
<proteinExistence type="predicted"/>
<dbReference type="RefSeq" id="XP_028814309.1">
    <property type="nucleotide sequence ID" value="XM_028958476.1"/>
</dbReference>
<evidence type="ECO:0000313" key="2">
    <source>
        <dbReference type="Ensembl" id="ENSDCDP00010046372.1"/>
    </source>
</evidence>
<dbReference type="InterPro" id="IPR038328">
    <property type="entry name" value="IL-34_sf"/>
</dbReference>
<organism evidence="2 3">
    <name type="scientific">Denticeps clupeoides</name>
    <name type="common">denticle herring</name>
    <dbReference type="NCBI Taxonomy" id="299321"/>
    <lineage>
        <taxon>Eukaryota</taxon>
        <taxon>Metazoa</taxon>
        <taxon>Chordata</taxon>
        <taxon>Craniata</taxon>
        <taxon>Vertebrata</taxon>
        <taxon>Euteleostomi</taxon>
        <taxon>Actinopterygii</taxon>
        <taxon>Neopterygii</taxon>
        <taxon>Teleostei</taxon>
        <taxon>Clupei</taxon>
        <taxon>Clupeiformes</taxon>
        <taxon>Denticipitoidei</taxon>
        <taxon>Denticipitidae</taxon>
        <taxon>Denticeps</taxon>
    </lineage>
</organism>
<dbReference type="AlphaFoldDB" id="A0AAY4DLE9"/>
<dbReference type="Pfam" id="PF15036">
    <property type="entry name" value="IL34"/>
    <property type="match status" value="1"/>
</dbReference>
<dbReference type="InterPro" id="IPR020415">
    <property type="entry name" value="IL-34"/>
</dbReference>
<dbReference type="PANTHER" id="PTHR28606:SF1">
    <property type="entry name" value="INTERLEUKIN-34"/>
    <property type="match status" value="1"/>
</dbReference>
<dbReference type="GO" id="GO:0045657">
    <property type="term" value="P:positive regulation of monocyte differentiation"/>
    <property type="evidence" value="ECO:0007669"/>
    <property type="project" value="TreeGrafter"/>
</dbReference>
<dbReference type="GO" id="GO:0045651">
    <property type="term" value="P:positive regulation of macrophage differentiation"/>
    <property type="evidence" value="ECO:0007669"/>
    <property type="project" value="TreeGrafter"/>
</dbReference>
<gene>
    <name evidence="2" type="primary">IL34</name>
</gene>
<dbReference type="RefSeq" id="XP_028814306.1">
    <property type="nucleotide sequence ID" value="XM_028958473.1"/>
</dbReference>
<reference evidence="2" key="3">
    <citation type="submission" date="2025-09" db="UniProtKB">
        <authorList>
            <consortium name="Ensembl"/>
        </authorList>
    </citation>
    <scope>IDENTIFICATION</scope>
</reference>
<dbReference type="Proteomes" id="UP000694580">
    <property type="component" value="Chromosome 17"/>
</dbReference>